<gene>
    <name evidence="1" type="ORF">CANARDRAFT_27522</name>
</gene>
<dbReference type="EMBL" id="KV453850">
    <property type="protein sequence ID" value="ODV86275.1"/>
    <property type="molecule type" value="Genomic_DNA"/>
</dbReference>
<reference evidence="2" key="1">
    <citation type="submission" date="2016-04" db="EMBL/GenBank/DDBJ databases">
        <title>Comparative genomics of biotechnologically important yeasts.</title>
        <authorList>
            <consortium name="DOE Joint Genome Institute"/>
            <person name="Riley R."/>
            <person name="Haridas S."/>
            <person name="Wolfe K.H."/>
            <person name="Lopes M.R."/>
            <person name="Hittinger C.T."/>
            <person name="Goker M."/>
            <person name="Salamov A."/>
            <person name="Wisecaver J."/>
            <person name="Long T.M."/>
            <person name="Aerts A.L."/>
            <person name="Barry K."/>
            <person name="Choi C."/>
            <person name="Clum A."/>
            <person name="Coughlan A.Y."/>
            <person name="Deshpande S."/>
            <person name="Douglass A.P."/>
            <person name="Hanson S.J."/>
            <person name="Klenk H.-P."/>
            <person name="Labutti K."/>
            <person name="Lapidus A."/>
            <person name="Lindquist E."/>
            <person name="Lipzen A."/>
            <person name="Meier-Kolthoff J.P."/>
            <person name="Ohm R.A."/>
            <person name="Otillar R.P."/>
            <person name="Pangilinan J."/>
            <person name="Peng Y."/>
            <person name="Rokas A."/>
            <person name="Rosa C.A."/>
            <person name="Scheuner C."/>
            <person name="Sibirny A.A."/>
            <person name="Slot J.C."/>
            <person name="Stielow J.B."/>
            <person name="Sun H."/>
            <person name="Kurtzman C.P."/>
            <person name="Blackwell M."/>
            <person name="Grigoriev I.V."/>
            <person name="Jeffries T.W."/>
        </authorList>
    </citation>
    <scope>NUCLEOTIDE SEQUENCE [LARGE SCALE GENOMIC DNA]</scope>
    <source>
        <strain evidence="2">NRRL YB-2248</strain>
    </source>
</reference>
<keyword evidence="2" id="KW-1185">Reference proteome</keyword>
<protein>
    <submittedName>
        <fullName evidence="1">Uncharacterized protein</fullName>
    </submittedName>
</protein>
<name>A0A1E4T3E4_9ASCO</name>
<proteinExistence type="predicted"/>
<sequence>MSGHPNKLFFLLILRGFLSGFAIFLIENKEGATFARPVRGTAVSGADCQVAAFLARVSYSYQESQFKHGGGGLSLGLAS</sequence>
<evidence type="ECO:0000313" key="1">
    <source>
        <dbReference type="EMBL" id="ODV86275.1"/>
    </source>
</evidence>
<organism evidence="1 2">
    <name type="scientific">[Candida] arabinofermentans NRRL YB-2248</name>
    <dbReference type="NCBI Taxonomy" id="983967"/>
    <lineage>
        <taxon>Eukaryota</taxon>
        <taxon>Fungi</taxon>
        <taxon>Dikarya</taxon>
        <taxon>Ascomycota</taxon>
        <taxon>Saccharomycotina</taxon>
        <taxon>Pichiomycetes</taxon>
        <taxon>Pichiales</taxon>
        <taxon>Pichiaceae</taxon>
        <taxon>Ogataea</taxon>
        <taxon>Ogataea/Candida clade</taxon>
    </lineage>
</organism>
<dbReference type="AlphaFoldDB" id="A0A1E4T3E4"/>
<dbReference type="Proteomes" id="UP000094801">
    <property type="component" value="Unassembled WGS sequence"/>
</dbReference>
<accession>A0A1E4T3E4</accession>
<evidence type="ECO:0000313" key="2">
    <source>
        <dbReference type="Proteomes" id="UP000094801"/>
    </source>
</evidence>